<organism evidence="1">
    <name type="scientific">marine metagenome</name>
    <dbReference type="NCBI Taxonomy" id="408172"/>
    <lineage>
        <taxon>unclassified sequences</taxon>
        <taxon>metagenomes</taxon>
        <taxon>ecological metagenomes</taxon>
    </lineage>
</organism>
<protein>
    <recommendedName>
        <fullName evidence="2">Uracil-DNA glycosylase</fullName>
    </recommendedName>
</protein>
<name>A0A381VE03_9ZZZZ</name>
<evidence type="ECO:0000313" key="1">
    <source>
        <dbReference type="EMBL" id="SVA37623.1"/>
    </source>
</evidence>
<evidence type="ECO:0008006" key="2">
    <source>
        <dbReference type="Google" id="ProtNLM"/>
    </source>
</evidence>
<reference evidence="1" key="1">
    <citation type="submission" date="2018-05" db="EMBL/GenBank/DDBJ databases">
        <authorList>
            <person name="Lanie J.A."/>
            <person name="Ng W.-L."/>
            <person name="Kazmierczak K.M."/>
            <person name="Andrzejewski T.M."/>
            <person name="Davidsen T.M."/>
            <person name="Wayne K.J."/>
            <person name="Tettelin H."/>
            <person name="Glass J.I."/>
            <person name="Rusch D."/>
            <person name="Podicherti R."/>
            <person name="Tsui H.-C.T."/>
            <person name="Winkler M.E."/>
        </authorList>
    </citation>
    <scope>NUCLEOTIDE SEQUENCE</scope>
</reference>
<accession>A0A381VE03</accession>
<dbReference type="EMBL" id="UINC01008356">
    <property type="protein sequence ID" value="SVA37623.1"/>
    <property type="molecule type" value="Genomic_DNA"/>
</dbReference>
<proteinExistence type="predicted"/>
<dbReference type="AlphaFoldDB" id="A0A381VE03"/>
<gene>
    <name evidence="1" type="ORF">METZ01_LOCUS90477</name>
</gene>
<sequence>MEETPRIRCAKCKYYQVTWDAEKPYGCGKLGFKSRIEPATYVVQISGDECYCFESKTSRKK</sequence>